<name>A0ABX5PYU1_9FLAO</name>
<gene>
    <name evidence="1" type="ORF">LX97_01868</name>
</gene>
<reference evidence="1 2" key="1">
    <citation type="submission" date="2018-06" db="EMBL/GenBank/DDBJ databases">
        <title>Genomic Encyclopedia of Archaeal and Bacterial Type Strains, Phase II (KMG-II): from individual species to whole genera.</title>
        <authorList>
            <person name="Goeker M."/>
        </authorList>
    </citation>
    <scope>NUCLEOTIDE SEQUENCE [LARGE SCALE GENOMIC DNA]</scope>
    <source>
        <strain evidence="1 2">DSM 17205</strain>
    </source>
</reference>
<evidence type="ECO:0000313" key="2">
    <source>
        <dbReference type="Proteomes" id="UP000248584"/>
    </source>
</evidence>
<dbReference type="EMBL" id="QKZR01000002">
    <property type="protein sequence ID" value="PZX41087.1"/>
    <property type="molecule type" value="Genomic_DNA"/>
</dbReference>
<evidence type="ECO:0000313" key="1">
    <source>
        <dbReference type="EMBL" id="PZX41087.1"/>
    </source>
</evidence>
<dbReference type="Proteomes" id="UP000248584">
    <property type="component" value="Unassembled WGS sequence"/>
</dbReference>
<organism evidence="1 2">
    <name type="scientific">Nonlabens dokdonensis</name>
    <dbReference type="NCBI Taxonomy" id="328515"/>
    <lineage>
        <taxon>Bacteria</taxon>
        <taxon>Pseudomonadati</taxon>
        <taxon>Bacteroidota</taxon>
        <taxon>Flavobacteriia</taxon>
        <taxon>Flavobacteriales</taxon>
        <taxon>Flavobacteriaceae</taxon>
        <taxon>Nonlabens</taxon>
    </lineage>
</organism>
<keyword evidence="2" id="KW-1185">Reference proteome</keyword>
<proteinExistence type="predicted"/>
<accession>A0ABX5PYU1</accession>
<comment type="caution">
    <text evidence="1">The sequence shown here is derived from an EMBL/GenBank/DDBJ whole genome shotgun (WGS) entry which is preliminary data.</text>
</comment>
<sequence>MKINNDIDHNLDFDSLVRNLFWIDSDIRLISFFTSLYCLPMPIAGSLDTINPSLYKKILEGRMIEEMLAEYEKMESQVILECLYRKYRRRYMKAEFINNLRDFKIRFYQNKSLKKSTFANEYIEELIELQEKIHKHISSYGNSFSEINQTHFSLNPMKLYDIRGLRADLVNNNLISPKTKTVNLRQIFIYRKNRVQINWIGGKNKLACFLKLMKGKDAFLNNYIYSIAKYIFTIEGNKIDNLVHPKSKDYKKYRDNISALIDQNICLKDKRNRSSFLSDQKQSIKNQ</sequence>
<dbReference type="RefSeq" id="WP_015362626.1">
    <property type="nucleotide sequence ID" value="NZ_QKZR01000002.1"/>
</dbReference>
<protein>
    <submittedName>
        <fullName evidence="1">Uncharacterized protein</fullName>
    </submittedName>
</protein>